<dbReference type="OrthoDB" id="9807321at2"/>
<dbReference type="Proteomes" id="UP000307943">
    <property type="component" value="Unassembled WGS sequence"/>
</dbReference>
<dbReference type="Gene3D" id="2.60.120.10">
    <property type="entry name" value="Jelly Rolls"/>
    <property type="match status" value="1"/>
</dbReference>
<evidence type="ECO:0000256" key="1">
    <source>
        <dbReference type="ARBA" id="ARBA00023015"/>
    </source>
</evidence>
<keyword evidence="3" id="KW-0804">Transcription</keyword>
<feature type="domain" description="HTH araC/xylS-type" evidence="4">
    <location>
        <begin position="196"/>
        <end position="294"/>
    </location>
</feature>
<dbReference type="InterPro" id="IPR009057">
    <property type="entry name" value="Homeodomain-like_sf"/>
</dbReference>
<dbReference type="InterPro" id="IPR014710">
    <property type="entry name" value="RmlC-like_jellyroll"/>
</dbReference>
<dbReference type="InterPro" id="IPR020449">
    <property type="entry name" value="Tscrpt_reg_AraC-type_HTH"/>
</dbReference>
<organism evidence="5 6">
    <name type="scientific">Paenibacillus hemerocallicola</name>
    <dbReference type="NCBI Taxonomy" id="1172614"/>
    <lineage>
        <taxon>Bacteria</taxon>
        <taxon>Bacillati</taxon>
        <taxon>Bacillota</taxon>
        <taxon>Bacilli</taxon>
        <taxon>Bacillales</taxon>
        <taxon>Paenibacillaceae</taxon>
        <taxon>Paenibacillus</taxon>
    </lineage>
</organism>
<comment type="caution">
    <text evidence="5">The sequence shown here is derived from an EMBL/GenBank/DDBJ whole genome shotgun (WGS) entry which is preliminary data.</text>
</comment>
<dbReference type="PROSITE" id="PS00041">
    <property type="entry name" value="HTH_ARAC_FAMILY_1"/>
    <property type="match status" value="1"/>
</dbReference>
<dbReference type="PANTHER" id="PTHR43280">
    <property type="entry name" value="ARAC-FAMILY TRANSCRIPTIONAL REGULATOR"/>
    <property type="match status" value="1"/>
</dbReference>
<dbReference type="AlphaFoldDB" id="A0A5C4T0Y3"/>
<dbReference type="SMART" id="SM00342">
    <property type="entry name" value="HTH_ARAC"/>
    <property type="match status" value="1"/>
</dbReference>
<reference evidence="5 6" key="1">
    <citation type="submission" date="2019-05" db="EMBL/GenBank/DDBJ databases">
        <title>We sequenced the genome of Paenibacillus hemerocallicola KCTC 33185 for further insight into its adaptation and study the phylogeny of Paenibacillus.</title>
        <authorList>
            <person name="Narsing Rao M.P."/>
        </authorList>
    </citation>
    <scope>NUCLEOTIDE SEQUENCE [LARGE SCALE GENOMIC DNA]</scope>
    <source>
        <strain evidence="5 6">KCTC 33185</strain>
    </source>
</reference>
<dbReference type="Pfam" id="PF12833">
    <property type="entry name" value="HTH_18"/>
    <property type="match status" value="1"/>
</dbReference>
<keyword evidence="6" id="KW-1185">Reference proteome</keyword>
<dbReference type="PANTHER" id="PTHR43280:SF2">
    <property type="entry name" value="HTH-TYPE TRANSCRIPTIONAL REGULATOR EXSA"/>
    <property type="match status" value="1"/>
</dbReference>
<evidence type="ECO:0000259" key="4">
    <source>
        <dbReference type="PROSITE" id="PS01124"/>
    </source>
</evidence>
<dbReference type="GO" id="GO:0003700">
    <property type="term" value="F:DNA-binding transcription factor activity"/>
    <property type="evidence" value="ECO:0007669"/>
    <property type="project" value="InterPro"/>
</dbReference>
<dbReference type="InterPro" id="IPR018062">
    <property type="entry name" value="HTH_AraC-typ_CS"/>
</dbReference>
<dbReference type="PROSITE" id="PS01124">
    <property type="entry name" value="HTH_ARAC_FAMILY_2"/>
    <property type="match status" value="1"/>
</dbReference>
<accession>A0A5C4T0Y3</accession>
<dbReference type="EMBL" id="VDCQ01000072">
    <property type="protein sequence ID" value="TNJ61609.1"/>
    <property type="molecule type" value="Genomic_DNA"/>
</dbReference>
<dbReference type="SUPFAM" id="SSF51215">
    <property type="entry name" value="Regulatory protein AraC"/>
    <property type="match status" value="1"/>
</dbReference>
<dbReference type="InterPro" id="IPR037923">
    <property type="entry name" value="HTH-like"/>
</dbReference>
<dbReference type="GO" id="GO:0043565">
    <property type="term" value="F:sequence-specific DNA binding"/>
    <property type="evidence" value="ECO:0007669"/>
    <property type="project" value="InterPro"/>
</dbReference>
<dbReference type="InterPro" id="IPR018060">
    <property type="entry name" value="HTH_AraC"/>
</dbReference>
<keyword evidence="2" id="KW-0238">DNA-binding</keyword>
<protein>
    <submittedName>
        <fullName evidence="5">AraC family transcriptional regulator</fullName>
    </submittedName>
</protein>
<dbReference type="PRINTS" id="PR00032">
    <property type="entry name" value="HTHARAC"/>
</dbReference>
<evidence type="ECO:0000313" key="6">
    <source>
        <dbReference type="Proteomes" id="UP000307943"/>
    </source>
</evidence>
<dbReference type="SUPFAM" id="SSF46689">
    <property type="entry name" value="Homeodomain-like"/>
    <property type="match status" value="2"/>
</dbReference>
<proteinExistence type="predicted"/>
<evidence type="ECO:0000256" key="3">
    <source>
        <dbReference type="ARBA" id="ARBA00023163"/>
    </source>
</evidence>
<sequence length="294" mass="34545">MLTGHIRRVENERSGAFIMEPGFFERFYPKVISVQKRDPSYWQEKNYSVLVRSASIRNFFYIFEGTGHVELDGVRHMLSSGSMFHVPLRCRFLLSSTMDRPLLYYSVHYDYKMIEWEGETGQCLEPAYAGLPFESVMQLHDQELFTSGMQRLYEVWHGKDTGFEWKARVAFLNALCQISEQKRIEQGDLETTQSIIRSMDYIRSHYNEPLKRHELAESVSLSINHYSFLFKQYSGYSPMQYIARVRLDNAKHMLRNSNLPISEIALRVGFQDPLYFARVFAKETGFSPRAYRKA</sequence>
<evidence type="ECO:0000256" key="2">
    <source>
        <dbReference type="ARBA" id="ARBA00023125"/>
    </source>
</evidence>
<gene>
    <name evidence="5" type="ORF">FE784_33940</name>
</gene>
<evidence type="ECO:0000313" key="5">
    <source>
        <dbReference type="EMBL" id="TNJ61609.1"/>
    </source>
</evidence>
<name>A0A5C4T0Y3_9BACL</name>
<keyword evidence="1" id="KW-0805">Transcription regulation</keyword>
<dbReference type="Gene3D" id="1.10.10.60">
    <property type="entry name" value="Homeodomain-like"/>
    <property type="match status" value="2"/>
</dbReference>